<evidence type="ECO:0000256" key="2">
    <source>
        <dbReference type="ARBA" id="ARBA00004785"/>
    </source>
</evidence>
<evidence type="ECO:0000256" key="9">
    <source>
        <dbReference type="ARBA" id="ARBA00023002"/>
    </source>
</evidence>
<dbReference type="NCBIfam" id="TIGR00538">
    <property type="entry name" value="hemN"/>
    <property type="match status" value="1"/>
</dbReference>
<keyword evidence="11 15" id="KW-0411">Iron-sulfur</keyword>
<keyword evidence="5 15" id="KW-0004">4Fe-4S</keyword>
<dbReference type="SFLD" id="SFLDG01065">
    <property type="entry name" value="anaerobic_coproporphyrinogen-I"/>
    <property type="match status" value="1"/>
</dbReference>
<evidence type="ECO:0000256" key="12">
    <source>
        <dbReference type="ARBA" id="ARBA00023244"/>
    </source>
</evidence>
<dbReference type="GO" id="GO:0005737">
    <property type="term" value="C:cytoplasm"/>
    <property type="evidence" value="ECO:0007669"/>
    <property type="project" value="UniProtKB-SubCell"/>
</dbReference>
<keyword evidence="8 15" id="KW-0479">Metal-binding</keyword>
<feature type="binding site" evidence="16">
    <location>
        <position position="157"/>
    </location>
    <ligand>
        <name>S-adenosyl-L-methionine</name>
        <dbReference type="ChEBI" id="CHEBI:59789"/>
        <label>1</label>
    </ligand>
</feature>
<dbReference type="Gene3D" id="1.10.10.920">
    <property type="match status" value="1"/>
</dbReference>
<keyword evidence="12 15" id="KW-0627">Porphyrin biosynthesis</keyword>
<comment type="pathway">
    <text evidence="2 15">Porphyrin-containing compound metabolism; protoporphyrin-IX biosynthesis; protoporphyrinogen-IX from coproporphyrinogen-III (AdoMet route): step 1/1.</text>
</comment>
<evidence type="ECO:0000256" key="17">
    <source>
        <dbReference type="PIRSR" id="PIRSR000167-2"/>
    </source>
</evidence>
<dbReference type="GO" id="GO:0051539">
    <property type="term" value="F:4 iron, 4 sulfur cluster binding"/>
    <property type="evidence" value="ECO:0007669"/>
    <property type="project" value="UniProtKB-KW"/>
</dbReference>
<evidence type="ECO:0000256" key="3">
    <source>
        <dbReference type="ARBA" id="ARBA00005493"/>
    </source>
</evidence>
<reference evidence="19 20" key="1">
    <citation type="submission" date="2015-10" db="EMBL/GenBank/DDBJ databases">
        <title>Conservation of the essential genome among Caulobacter and Brevundimonas species.</title>
        <authorList>
            <person name="Scott D."/>
            <person name="Ely B."/>
        </authorList>
    </citation>
    <scope>NUCLEOTIDE SEQUENCE [LARGE SCALE GENOMIC DNA]</scope>
    <source>
        <strain evidence="19 20">CB4</strain>
    </source>
</reference>
<feature type="binding site" evidence="16">
    <location>
        <begin position="125"/>
        <end position="126"/>
    </location>
    <ligand>
        <name>S-adenosyl-L-methionine</name>
        <dbReference type="ChEBI" id="CHEBI:59789"/>
        <label>2</label>
    </ligand>
</feature>
<dbReference type="KEGG" id="chq:AQ619_04995"/>
<dbReference type="UniPathway" id="UPA00251">
    <property type="reaction ID" value="UER00323"/>
</dbReference>
<evidence type="ECO:0000256" key="5">
    <source>
        <dbReference type="ARBA" id="ARBA00022485"/>
    </source>
</evidence>
<dbReference type="InterPro" id="IPR006638">
    <property type="entry name" value="Elp3/MiaA/NifB-like_rSAM"/>
</dbReference>
<evidence type="ECO:0000256" key="15">
    <source>
        <dbReference type="PIRNR" id="PIRNR000167"/>
    </source>
</evidence>
<evidence type="ECO:0000256" key="8">
    <source>
        <dbReference type="ARBA" id="ARBA00022723"/>
    </source>
</evidence>
<dbReference type="RefSeq" id="WP_062145101.1">
    <property type="nucleotide sequence ID" value="NZ_CP013002.1"/>
</dbReference>
<dbReference type="PANTHER" id="PTHR13932">
    <property type="entry name" value="COPROPORPHYRINIGEN III OXIDASE"/>
    <property type="match status" value="1"/>
</dbReference>
<evidence type="ECO:0000259" key="18">
    <source>
        <dbReference type="PROSITE" id="PS51918"/>
    </source>
</evidence>
<evidence type="ECO:0000256" key="7">
    <source>
        <dbReference type="ARBA" id="ARBA00022691"/>
    </source>
</evidence>
<feature type="binding site" evidence="16">
    <location>
        <position position="255"/>
    </location>
    <ligand>
        <name>S-adenosyl-L-methionine</name>
        <dbReference type="ChEBI" id="CHEBI:59789"/>
        <label>2</label>
    </ligand>
</feature>
<dbReference type="CDD" id="cd01335">
    <property type="entry name" value="Radical_SAM"/>
    <property type="match status" value="1"/>
</dbReference>
<feature type="binding site" evidence="16">
    <location>
        <position position="124"/>
    </location>
    <ligand>
        <name>S-adenosyl-L-methionine</name>
        <dbReference type="ChEBI" id="CHEBI:59789"/>
        <label>1</label>
    </ligand>
</feature>
<dbReference type="Gene3D" id="3.80.30.20">
    <property type="entry name" value="tm_1862 like domain"/>
    <property type="match status" value="1"/>
</dbReference>
<dbReference type="PROSITE" id="PS51918">
    <property type="entry name" value="RADICAL_SAM"/>
    <property type="match status" value="1"/>
</dbReference>
<dbReference type="InterPro" id="IPR007197">
    <property type="entry name" value="rSAM"/>
</dbReference>
<dbReference type="STRING" id="69395.AQ619_04995"/>
<keyword evidence="20" id="KW-1185">Reference proteome</keyword>
<dbReference type="PANTHER" id="PTHR13932:SF6">
    <property type="entry name" value="OXYGEN-INDEPENDENT COPROPORPHYRINOGEN III OXIDASE"/>
    <property type="match status" value="1"/>
</dbReference>
<dbReference type="SFLD" id="SFLDS00029">
    <property type="entry name" value="Radical_SAM"/>
    <property type="match status" value="1"/>
</dbReference>
<feature type="binding site" evidence="16">
    <location>
        <position position="221"/>
    </location>
    <ligand>
        <name>S-adenosyl-L-methionine</name>
        <dbReference type="ChEBI" id="CHEBI:59789"/>
        <label>2</label>
    </ligand>
</feature>
<gene>
    <name evidence="19" type="ORF">AQ619_04995</name>
</gene>
<feature type="domain" description="Radical SAM core" evidence="18">
    <location>
        <begin position="58"/>
        <end position="292"/>
    </location>
</feature>
<comment type="subcellular location">
    <subcellularLocation>
        <location evidence="1 15">Cytoplasm</location>
    </subcellularLocation>
</comment>
<dbReference type="AlphaFoldDB" id="A0A0P0NXH8"/>
<dbReference type="GO" id="GO:0051989">
    <property type="term" value="F:coproporphyrinogen dehydrogenase activity"/>
    <property type="evidence" value="ECO:0007669"/>
    <property type="project" value="UniProtKB-EC"/>
</dbReference>
<feature type="binding site" evidence="17">
    <location>
        <position position="73"/>
    </location>
    <ligand>
        <name>[4Fe-4S] cluster</name>
        <dbReference type="ChEBI" id="CHEBI:49883"/>
        <note>4Fe-4S-S-AdoMet</note>
    </ligand>
</feature>
<dbReference type="SMART" id="SM00729">
    <property type="entry name" value="Elp3"/>
    <property type="match status" value="1"/>
</dbReference>
<dbReference type="GO" id="GO:0004109">
    <property type="term" value="F:coproporphyrinogen oxidase activity"/>
    <property type="evidence" value="ECO:0007669"/>
    <property type="project" value="InterPro"/>
</dbReference>
<dbReference type="SUPFAM" id="SSF102114">
    <property type="entry name" value="Radical SAM enzymes"/>
    <property type="match status" value="1"/>
</dbReference>
<dbReference type="GO" id="GO:0046872">
    <property type="term" value="F:metal ion binding"/>
    <property type="evidence" value="ECO:0007669"/>
    <property type="project" value="UniProtKB-KW"/>
</dbReference>
<accession>A0A0P0NXH8</accession>
<feature type="binding site" evidence="16">
    <location>
        <position position="341"/>
    </location>
    <ligand>
        <name>S-adenosyl-L-methionine</name>
        <dbReference type="ChEBI" id="CHEBI:59789"/>
        <label>1</label>
    </ligand>
</feature>
<comment type="subunit">
    <text evidence="4">Monomer.</text>
</comment>
<evidence type="ECO:0000313" key="19">
    <source>
        <dbReference type="EMBL" id="ALL12764.1"/>
    </source>
</evidence>
<dbReference type="InterPro" id="IPR058240">
    <property type="entry name" value="rSAM_sf"/>
</dbReference>
<proteinExistence type="inferred from homology"/>
<evidence type="ECO:0000313" key="20">
    <source>
        <dbReference type="Proteomes" id="UP000056905"/>
    </source>
</evidence>
<comment type="similarity">
    <text evidence="3 15">Belongs to the anaerobic coproporphyrinogen-III oxidase family.</text>
</comment>
<dbReference type="InterPro" id="IPR034505">
    <property type="entry name" value="Coproporphyrinogen-III_oxidase"/>
</dbReference>
<dbReference type="OrthoDB" id="9808022at2"/>
<feature type="binding site" evidence="16">
    <location>
        <begin position="79"/>
        <end position="81"/>
    </location>
    <ligand>
        <name>S-adenosyl-L-methionine</name>
        <dbReference type="ChEBI" id="CHEBI:59789"/>
        <label>2</label>
    </ligand>
</feature>
<dbReference type="EMBL" id="CP013002">
    <property type="protein sequence ID" value="ALL12764.1"/>
    <property type="molecule type" value="Genomic_DNA"/>
</dbReference>
<name>A0A0P0NXH8_9CAUL</name>
<feature type="binding site" evidence="16">
    <location>
        <position position="196"/>
    </location>
    <ligand>
        <name>S-adenosyl-L-methionine</name>
        <dbReference type="ChEBI" id="CHEBI:59789"/>
        <label>2</label>
    </ligand>
</feature>
<evidence type="ECO:0000256" key="6">
    <source>
        <dbReference type="ARBA" id="ARBA00022490"/>
    </source>
</evidence>
<dbReference type="InterPro" id="IPR010723">
    <property type="entry name" value="HemN_C"/>
</dbReference>
<feature type="binding site" evidence="16">
    <location>
        <position position="67"/>
    </location>
    <ligand>
        <name>S-adenosyl-L-methionine</name>
        <dbReference type="ChEBI" id="CHEBI:59789"/>
        <label>1</label>
    </ligand>
</feature>
<dbReference type="Proteomes" id="UP000056905">
    <property type="component" value="Chromosome"/>
</dbReference>
<dbReference type="InterPro" id="IPR004558">
    <property type="entry name" value="Coprogen_oxidase_HemN"/>
</dbReference>
<evidence type="ECO:0000256" key="14">
    <source>
        <dbReference type="ARBA" id="ARBA00048321"/>
    </source>
</evidence>
<dbReference type="PIRSF" id="PIRSF000167">
    <property type="entry name" value="HemN"/>
    <property type="match status" value="1"/>
</dbReference>
<protein>
    <recommendedName>
        <fullName evidence="15">Coproporphyrinogen-III oxidase</fullName>
        <ecNumber evidence="15">1.3.98.3</ecNumber>
    </recommendedName>
</protein>
<keyword evidence="6 15" id="KW-0963">Cytoplasm</keyword>
<comment type="catalytic activity">
    <reaction evidence="14 15">
        <text>coproporphyrinogen III + 2 S-adenosyl-L-methionine = protoporphyrinogen IX + 2 5'-deoxyadenosine + 2 L-methionine + 2 CO2</text>
        <dbReference type="Rhea" id="RHEA:15425"/>
        <dbReference type="ChEBI" id="CHEBI:16526"/>
        <dbReference type="ChEBI" id="CHEBI:17319"/>
        <dbReference type="ChEBI" id="CHEBI:57307"/>
        <dbReference type="ChEBI" id="CHEBI:57309"/>
        <dbReference type="ChEBI" id="CHEBI:57844"/>
        <dbReference type="ChEBI" id="CHEBI:59789"/>
        <dbReference type="EC" id="1.3.98.3"/>
    </reaction>
</comment>
<dbReference type="InterPro" id="IPR023404">
    <property type="entry name" value="rSAM_horseshoe"/>
</dbReference>
<evidence type="ECO:0000256" key="10">
    <source>
        <dbReference type="ARBA" id="ARBA00023004"/>
    </source>
</evidence>
<keyword evidence="10 15" id="KW-0408">Iron</keyword>
<evidence type="ECO:0000256" key="13">
    <source>
        <dbReference type="ARBA" id="ARBA00024295"/>
    </source>
</evidence>
<evidence type="ECO:0000256" key="16">
    <source>
        <dbReference type="PIRSR" id="PIRSR000167-1"/>
    </source>
</evidence>
<dbReference type="GO" id="GO:0006782">
    <property type="term" value="P:protoporphyrinogen IX biosynthetic process"/>
    <property type="evidence" value="ECO:0007669"/>
    <property type="project" value="UniProtKB-UniPathway"/>
</dbReference>
<evidence type="ECO:0000256" key="1">
    <source>
        <dbReference type="ARBA" id="ARBA00004496"/>
    </source>
</evidence>
<dbReference type="Pfam" id="PF06969">
    <property type="entry name" value="HemN_C"/>
    <property type="match status" value="1"/>
</dbReference>
<feature type="binding site" evidence="17">
    <location>
        <position position="77"/>
    </location>
    <ligand>
        <name>[4Fe-4S] cluster</name>
        <dbReference type="ChEBI" id="CHEBI:49883"/>
        <note>4Fe-4S-S-AdoMet</note>
    </ligand>
</feature>
<evidence type="ECO:0000256" key="4">
    <source>
        <dbReference type="ARBA" id="ARBA00011245"/>
    </source>
</evidence>
<dbReference type="EC" id="1.3.98.3" evidence="15"/>
<evidence type="ECO:0000256" key="11">
    <source>
        <dbReference type="ARBA" id="ARBA00023014"/>
    </source>
</evidence>
<keyword evidence="7 15" id="KW-0949">S-adenosyl-L-methionine</keyword>
<dbReference type="Pfam" id="PF04055">
    <property type="entry name" value="Radical_SAM"/>
    <property type="match status" value="1"/>
</dbReference>
<feature type="binding site" evidence="17">
    <location>
        <position position="80"/>
    </location>
    <ligand>
        <name>[4Fe-4S] cluster</name>
        <dbReference type="ChEBI" id="CHEBI:49883"/>
        <note>4Fe-4S-S-AdoMet</note>
    </ligand>
</feature>
<comment type="function">
    <text evidence="13">Involved in the heme biosynthesis. Catalyzes the anaerobic oxidative decarboxylation of propionate groups of rings A and B of coproporphyrinogen III to yield the vinyl groups in protoporphyrinogen IX.</text>
</comment>
<feature type="binding site" evidence="16">
    <location>
        <position position="184"/>
    </location>
    <ligand>
        <name>S-adenosyl-L-methionine</name>
        <dbReference type="ChEBI" id="CHEBI:59789"/>
        <label>2</label>
    </ligand>
</feature>
<comment type="cofactor">
    <cofactor evidence="15 17">
        <name>[4Fe-4S] cluster</name>
        <dbReference type="ChEBI" id="CHEBI:49883"/>
    </cofactor>
    <text evidence="15 17">Binds 1 [4Fe-4S] cluster. The cluster is coordinated with 3 cysteines and an exchangeable S-adenosyl-L-methionine.</text>
</comment>
<sequence length="465" mass="50573">MTTATLTKIAVADPVVTPRPSAFDVRDSRAPRYTSYPTALQFTGAVDSEVYGQWLAALDPAERVSLYVHVPFCSRLCWYCGCHTRVVNKASLISDYVENLVEELALVEARLPGRLGAGALHLGGGTPNMLSRDDLVRLFGALRHVFRFAPGIEISAELDPATLTEAWVKAAAYHGLTRASLGVQDLAPHVQEAVNRIEPFETVQRAVGWLRAAGVASINLDLMYGLPRQTIADVRSTLDAVLTLRPERIALFGYAHVPWAKPHQRLLPEAELPGAEARFEQSQAAAERLVAAGYVAIGIDHFALPEDGLAVTKAAGRLRRNFQGYTADTCQTLLGFGASSIGRLPQGYVQNLPAEVAWRDAIASGRLPVARGLQMTEDDRLRGEVIERLMCDFSVDLSRVALGHGFGVSVFAEDLAALQALVHEGLAVVRDNRVEVTTRGRPYVRLIAQVFDRRSTGGDGFSKVI</sequence>
<organism evidence="19 20">
    <name type="scientific">Caulobacter henricii</name>
    <dbReference type="NCBI Taxonomy" id="69395"/>
    <lineage>
        <taxon>Bacteria</taxon>
        <taxon>Pseudomonadati</taxon>
        <taxon>Pseudomonadota</taxon>
        <taxon>Alphaproteobacteria</taxon>
        <taxon>Caulobacterales</taxon>
        <taxon>Caulobacteraceae</taxon>
        <taxon>Caulobacter</taxon>
    </lineage>
</organism>
<keyword evidence="9 15" id="KW-0560">Oxidoreductase</keyword>